<name>A0AA40KTX2_9HYME</name>
<dbReference type="GO" id="GO:0006508">
    <property type="term" value="P:proteolysis"/>
    <property type="evidence" value="ECO:0007669"/>
    <property type="project" value="UniProtKB-KW"/>
</dbReference>
<evidence type="ECO:0000256" key="5">
    <source>
        <dbReference type="ARBA" id="ARBA00023157"/>
    </source>
</evidence>
<reference evidence="9" key="1">
    <citation type="submission" date="2021-10" db="EMBL/GenBank/DDBJ databases">
        <title>Melipona bicolor Genome sequencing and assembly.</title>
        <authorList>
            <person name="Araujo N.S."/>
            <person name="Arias M.C."/>
        </authorList>
    </citation>
    <scope>NUCLEOTIDE SEQUENCE</scope>
    <source>
        <strain evidence="9">USP_2M_L1-L4_2017</strain>
        <tissue evidence="9">Whole body</tissue>
    </source>
</reference>
<evidence type="ECO:0000256" key="3">
    <source>
        <dbReference type="ARBA" id="ARBA00022801"/>
    </source>
</evidence>
<dbReference type="InterPro" id="IPR001254">
    <property type="entry name" value="Trypsin_dom"/>
</dbReference>
<keyword evidence="10" id="KW-1185">Reference proteome</keyword>
<dbReference type="EMBL" id="JAHYIQ010000004">
    <property type="protein sequence ID" value="KAK1132825.1"/>
    <property type="molecule type" value="Genomic_DNA"/>
</dbReference>
<dbReference type="InterPro" id="IPR018114">
    <property type="entry name" value="TRYPSIN_HIS"/>
</dbReference>
<dbReference type="GO" id="GO:0004252">
    <property type="term" value="F:serine-type endopeptidase activity"/>
    <property type="evidence" value="ECO:0007669"/>
    <property type="project" value="InterPro"/>
</dbReference>
<dbReference type="FunFam" id="2.40.10.10:FF:000073">
    <property type="entry name" value="Trypsin alpha"/>
    <property type="match status" value="1"/>
</dbReference>
<evidence type="ECO:0000313" key="9">
    <source>
        <dbReference type="EMBL" id="KAK1132825.1"/>
    </source>
</evidence>
<feature type="domain" description="Peptidase S1" evidence="8">
    <location>
        <begin position="27"/>
        <end position="200"/>
    </location>
</feature>
<gene>
    <name evidence="9" type="ORF">K0M31_014195</name>
</gene>
<dbReference type="AlphaFoldDB" id="A0AA40KTX2"/>
<proteinExistence type="inferred from homology"/>
<keyword evidence="2 6" id="KW-0645">Protease</keyword>
<keyword evidence="4 6" id="KW-0720">Serine protease</keyword>
<dbReference type="InterPro" id="IPR043504">
    <property type="entry name" value="Peptidase_S1_PA_chymotrypsin"/>
</dbReference>
<feature type="chain" id="PRO_5041282799" description="Peptidase S1 domain-containing protein" evidence="7">
    <location>
        <begin position="20"/>
        <end position="204"/>
    </location>
</feature>
<evidence type="ECO:0000259" key="8">
    <source>
        <dbReference type="PROSITE" id="PS50240"/>
    </source>
</evidence>
<keyword evidence="5" id="KW-1015">Disulfide bond</keyword>
<dbReference type="PANTHER" id="PTHR24276">
    <property type="entry name" value="POLYSERASE-RELATED"/>
    <property type="match status" value="1"/>
</dbReference>
<dbReference type="InterPro" id="IPR009003">
    <property type="entry name" value="Peptidase_S1_PA"/>
</dbReference>
<dbReference type="SUPFAM" id="SSF50494">
    <property type="entry name" value="Trypsin-like serine proteases"/>
    <property type="match status" value="1"/>
</dbReference>
<dbReference type="InterPro" id="IPR001314">
    <property type="entry name" value="Peptidase_S1A"/>
</dbReference>
<keyword evidence="3 6" id="KW-0378">Hydrolase</keyword>
<evidence type="ECO:0000256" key="1">
    <source>
        <dbReference type="ARBA" id="ARBA00007664"/>
    </source>
</evidence>
<dbReference type="PROSITE" id="PS50240">
    <property type="entry name" value="TRYPSIN_DOM"/>
    <property type="match status" value="1"/>
</dbReference>
<evidence type="ECO:0000256" key="2">
    <source>
        <dbReference type="ARBA" id="ARBA00022670"/>
    </source>
</evidence>
<accession>A0AA40KTX2</accession>
<dbReference type="InterPro" id="IPR050430">
    <property type="entry name" value="Peptidase_S1"/>
</dbReference>
<protein>
    <recommendedName>
        <fullName evidence="8">Peptidase S1 domain-containing protein</fullName>
    </recommendedName>
</protein>
<dbReference type="InterPro" id="IPR033116">
    <property type="entry name" value="TRYPSIN_SER"/>
</dbReference>
<comment type="caution">
    <text evidence="9">The sequence shown here is derived from an EMBL/GenBank/DDBJ whole genome shotgun (WGS) entry which is preliminary data.</text>
</comment>
<dbReference type="PROSITE" id="PS00135">
    <property type="entry name" value="TRYPSIN_SER"/>
    <property type="match status" value="1"/>
</dbReference>
<sequence length="204" mass="22411">MFLFLYIFTVIAIFKATAASINEVPKIVGGSVAEDGQYPYQASLRYKNRHFCGGSVLNERWILTAAHCLSNFDNSDIAVVLGSNTLNKGGDVYQSERIISHPKYSSALIRNDIGLIKVDKDIVFGDKVKPVALPSENFSKIDYPAVLSGWGTTSGDSGGPLVADNEQIGIVSWGIPCARGRPDVFTRVYSYSDWIKDHTENKSR</sequence>
<dbReference type="CDD" id="cd00190">
    <property type="entry name" value="Tryp_SPc"/>
    <property type="match status" value="1"/>
</dbReference>
<evidence type="ECO:0000256" key="6">
    <source>
        <dbReference type="RuleBase" id="RU363034"/>
    </source>
</evidence>
<dbReference type="SMART" id="SM00020">
    <property type="entry name" value="Tryp_SPc"/>
    <property type="match status" value="1"/>
</dbReference>
<keyword evidence="7" id="KW-0732">Signal</keyword>
<dbReference type="PROSITE" id="PS00134">
    <property type="entry name" value="TRYPSIN_HIS"/>
    <property type="match status" value="1"/>
</dbReference>
<organism evidence="9 10">
    <name type="scientific">Melipona bicolor</name>
    <dbReference type="NCBI Taxonomy" id="60889"/>
    <lineage>
        <taxon>Eukaryota</taxon>
        <taxon>Metazoa</taxon>
        <taxon>Ecdysozoa</taxon>
        <taxon>Arthropoda</taxon>
        <taxon>Hexapoda</taxon>
        <taxon>Insecta</taxon>
        <taxon>Pterygota</taxon>
        <taxon>Neoptera</taxon>
        <taxon>Endopterygota</taxon>
        <taxon>Hymenoptera</taxon>
        <taxon>Apocrita</taxon>
        <taxon>Aculeata</taxon>
        <taxon>Apoidea</taxon>
        <taxon>Anthophila</taxon>
        <taxon>Apidae</taxon>
        <taxon>Melipona</taxon>
    </lineage>
</organism>
<dbReference type="Pfam" id="PF00089">
    <property type="entry name" value="Trypsin"/>
    <property type="match status" value="2"/>
</dbReference>
<evidence type="ECO:0000256" key="4">
    <source>
        <dbReference type="ARBA" id="ARBA00022825"/>
    </source>
</evidence>
<dbReference type="Proteomes" id="UP001177670">
    <property type="component" value="Unassembled WGS sequence"/>
</dbReference>
<feature type="signal peptide" evidence="7">
    <location>
        <begin position="1"/>
        <end position="19"/>
    </location>
</feature>
<dbReference type="PANTHER" id="PTHR24276:SF98">
    <property type="entry name" value="FI18310P1-RELATED"/>
    <property type="match status" value="1"/>
</dbReference>
<dbReference type="PRINTS" id="PR00722">
    <property type="entry name" value="CHYMOTRYPSIN"/>
</dbReference>
<comment type="similarity">
    <text evidence="1">Belongs to the peptidase S1 family.</text>
</comment>
<dbReference type="Gene3D" id="2.40.10.10">
    <property type="entry name" value="Trypsin-like serine proteases"/>
    <property type="match status" value="2"/>
</dbReference>
<evidence type="ECO:0000256" key="7">
    <source>
        <dbReference type="SAM" id="SignalP"/>
    </source>
</evidence>
<evidence type="ECO:0000313" key="10">
    <source>
        <dbReference type="Proteomes" id="UP001177670"/>
    </source>
</evidence>